<feature type="non-terminal residue" evidence="1">
    <location>
        <position position="231"/>
    </location>
</feature>
<evidence type="ECO:0008006" key="2">
    <source>
        <dbReference type="Google" id="ProtNLM"/>
    </source>
</evidence>
<name>X1SSJ6_9ZZZZ</name>
<gene>
    <name evidence="1" type="ORF">S12H4_38914</name>
</gene>
<proteinExistence type="predicted"/>
<organism evidence="1">
    <name type="scientific">marine sediment metagenome</name>
    <dbReference type="NCBI Taxonomy" id="412755"/>
    <lineage>
        <taxon>unclassified sequences</taxon>
        <taxon>metagenomes</taxon>
        <taxon>ecological metagenomes</taxon>
    </lineage>
</organism>
<comment type="caution">
    <text evidence="1">The sequence shown here is derived from an EMBL/GenBank/DDBJ whole genome shotgun (WGS) entry which is preliminary data.</text>
</comment>
<evidence type="ECO:0000313" key="1">
    <source>
        <dbReference type="EMBL" id="GAI96022.1"/>
    </source>
</evidence>
<dbReference type="EMBL" id="BARW01023468">
    <property type="protein sequence ID" value="GAI96022.1"/>
    <property type="molecule type" value="Genomic_DNA"/>
</dbReference>
<sequence length="231" mass="25804">MPHWDYKQEQLGYAEIDPSGPFTAGDYTSFELVYTAGFFGIDDSGSIKVVQRFAGDMSTPQFDDPKAPGYLSAEASNGATLLLRYDIQDNIRPWGKTLYIKVVRGYLRQGDRIVLRFGDRRGGSPGSRMQTFCEDTFELKVLVDAFATYEYVELPRSPVLRIVAGPAVRRQAVLPTLRRVGEPFRLCLKAEDQWGNPVDLPDSSITFEANLEVTGLPKRMNFAAPQPVVVV</sequence>
<protein>
    <recommendedName>
        <fullName evidence="2">DUF3604 domain-containing protein</fullName>
    </recommendedName>
</protein>
<dbReference type="AlphaFoldDB" id="X1SSJ6"/>
<reference evidence="1" key="1">
    <citation type="journal article" date="2014" name="Front. Microbiol.">
        <title>High frequency of phylogenetically diverse reductive dehalogenase-homologous genes in deep subseafloor sedimentary metagenomes.</title>
        <authorList>
            <person name="Kawai M."/>
            <person name="Futagami T."/>
            <person name="Toyoda A."/>
            <person name="Takaki Y."/>
            <person name="Nishi S."/>
            <person name="Hori S."/>
            <person name="Arai W."/>
            <person name="Tsubouchi T."/>
            <person name="Morono Y."/>
            <person name="Uchiyama I."/>
            <person name="Ito T."/>
            <person name="Fujiyama A."/>
            <person name="Inagaki F."/>
            <person name="Takami H."/>
        </authorList>
    </citation>
    <scope>NUCLEOTIDE SEQUENCE</scope>
    <source>
        <strain evidence="1">Expedition CK06-06</strain>
    </source>
</reference>
<accession>X1SSJ6</accession>